<dbReference type="EMBL" id="MN739831">
    <property type="protein sequence ID" value="QHT73747.1"/>
    <property type="molecule type" value="Genomic_DNA"/>
</dbReference>
<proteinExistence type="predicted"/>
<dbReference type="AlphaFoldDB" id="A0A6C0H014"/>
<organism evidence="1">
    <name type="scientific">viral metagenome</name>
    <dbReference type="NCBI Taxonomy" id="1070528"/>
    <lineage>
        <taxon>unclassified sequences</taxon>
        <taxon>metagenomes</taxon>
        <taxon>organismal metagenomes</taxon>
    </lineage>
</organism>
<name>A0A6C0H014_9ZZZZ</name>
<accession>A0A6C0H014</accession>
<reference evidence="1" key="1">
    <citation type="journal article" date="2020" name="Nature">
        <title>Giant virus diversity and host interactions through global metagenomics.</title>
        <authorList>
            <person name="Schulz F."/>
            <person name="Roux S."/>
            <person name="Paez-Espino D."/>
            <person name="Jungbluth S."/>
            <person name="Walsh D.A."/>
            <person name="Denef V.J."/>
            <person name="McMahon K.D."/>
            <person name="Konstantinidis K.T."/>
            <person name="Eloe-Fadrosh E.A."/>
            <person name="Kyrpides N.C."/>
            <person name="Woyke T."/>
        </authorList>
    </citation>
    <scope>NUCLEOTIDE SEQUENCE</scope>
    <source>
        <strain evidence="1">GVMAG-M-3300023179-4</strain>
    </source>
</reference>
<evidence type="ECO:0000313" key="1">
    <source>
        <dbReference type="EMBL" id="QHT73747.1"/>
    </source>
</evidence>
<protein>
    <submittedName>
        <fullName evidence="1">Uncharacterized protein</fullName>
    </submittedName>
</protein>
<sequence length="119" mass="14653">MNKKTIDKIDTFTLNYNYENLIKEIFNFKSLDLFINYIDNDADNLYLVDRLMEYCWYVFINDIIINKNKFLSFYENILKTKYNKKYKKEDLENIINDSIKKYMIEKNNINYHKIILESI</sequence>